<evidence type="ECO:0000313" key="2">
    <source>
        <dbReference type="EMBL" id="QLG27379.1"/>
    </source>
</evidence>
<dbReference type="OrthoDB" id="275381at2157"/>
<organism evidence="2 3">
    <name type="scientific">Halorarum halophilum</name>
    <dbReference type="NCBI Taxonomy" id="2743090"/>
    <lineage>
        <taxon>Archaea</taxon>
        <taxon>Methanobacteriati</taxon>
        <taxon>Methanobacteriota</taxon>
        <taxon>Stenosarchaea group</taxon>
        <taxon>Halobacteria</taxon>
        <taxon>Halobacteriales</taxon>
        <taxon>Haloferacaceae</taxon>
        <taxon>Halorarum</taxon>
    </lineage>
</organism>
<proteinExistence type="predicted"/>
<dbReference type="AlphaFoldDB" id="A0A7D5K7C7"/>
<dbReference type="RefSeq" id="WP_179168954.1">
    <property type="nucleotide sequence ID" value="NZ_CP058529.1"/>
</dbReference>
<dbReference type="Proteomes" id="UP000509750">
    <property type="component" value="Chromosome"/>
</dbReference>
<feature type="compositionally biased region" description="Basic and acidic residues" evidence="1">
    <location>
        <begin position="1"/>
        <end position="11"/>
    </location>
</feature>
<keyword evidence="3" id="KW-1185">Reference proteome</keyword>
<name>A0A7D5K7C7_9EURY</name>
<evidence type="ECO:0000256" key="1">
    <source>
        <dbReference type="SAM" id="MobiDB-lite"/>
    </source>
</evidence>
<protein>
    <submittedName>
        <fullName evidence="2">Uncharacterized protein</fullName>
    </submittedName>
</protein>
<sequence>MGFEKFDDSGRGRGRRAGTDPMISIRKSGSIGANQPVTEEYFDGMDGAVMYFDEDTNRVGIEPVADTDADEAAYTVSKTDSGGTIAPKAFLREYDLIPDVTTQYAPEWDEDADLISIDLDDPMGTYGSPADDSADDEE</sequence>
<reference evidence="2 3" key="1">
    <citation type="submission" date="2020-07" db="EMBL/GenBank/DDBJ databases">
        <title>Gai3-2, isolated from salt lake.</title>
        <authorList>
            <person name="Cui H."/>
            <person name="Shi X."/>
        </authorList>
    </citation>
    <scope>NUCLEOTIDE SEQUENCE [LARGE SCALE GENOMIC DNA]</scope>
    <source>
        <strain evidence="2 3">Gai3-2</strain>
    </source>
</reference>
<accession>A0A7D5K7C7</accession>
<evidence type="ECO:0000313" key="3">
    <source>
        <dbReference type="Proteomes" id="UP000509750"/>
    </source>
</evidence>
<dbReference type="KEGG" id="halg:HUG10_07380"/>
<dbReference type="EMBL" id="CP058529">
    <property type="protein sequence ID" value="QLG27379.1"/>
    <property type="molecule type" value="Genomic_DNA"/>
</dbReference>
<dbReference type="GeneID" id="56028643"/>
<feature type="region of interest" description="Disordered" evidence="1">
    <location>
        <begin position="1"/>
        <end position="30"/>
    </location>
</feature>
<gene>
    <name evidence="2" type="ORF">HUG10_07380</name>
</gene>
<feature type="region of interest" description="Disordered" evidence="1">
    <location>
        <begin position="117"/>
        <end position="138"/>
    </location>
</feature>